<evidence type="ECO:0000256" key="5">
    <source>
        <dbReference type="ARBA" id="ARBA00022679"/>
    </source>
</evidence>
<dbReference type="GO" id="GO:0052917">
    <property type="term" value="F:dol-P-Man:Man(7)GlcNAc(2)-PP-Dol alpha-1,6-mannosyltransferase activity"/>
    <property type="evidence" value="ECO:0007669"/>
    <property type="project" value="UniProtKB-EC"/>
</dbReference>
<dbReference type="STRING" id="930990.A0A067M1Y5"/>
<keyword evidence="6 12" id="KW-0812">Transmembrane</keyword>
<keyword evidence="9 12" id="KW-0472">Membrane</keyword>
<dbReference type="Proteomes" id="UP000027195">
    <property type="component" value="Unassembled WGS sequence"/>
</dbReference>
<evidence type="ECO:0000256" key="2">
    <source>
        <dbReference type="ARBA" id="ARBA00004922"/>
    </source>
</evidence>
<proteinExistence type="inferred from homology"/>
<protein>
    <recommendedName>
        <fullName evidence="12">Mannosyltransferase</fullName>
        <ecNumber evidence="12">2.4.1.-</ecNumber>
    </recommendedName>
</protein>
<name>A0A067M1Y5_BOTB1</name>
<evidence type="ECO:0000256" key="3">
    <source>
        <dbReference type="ARBA" id="ARBA00007063"/>
    </source>
</evidence>
<feature type="transmembrane region" description="Helical" evidence="12">
    <location>
        <begin position="97"/>
        <end position="117"/>
    </location>
</feature>
<dbReference type="Pfam" id="PF03901">
    <property type="entry name" value="Glyco_transf_22"/>
    <property type="match status" value="1"/>
</dbReference>
<feature type="transmembrane region" description="Helical" evidence="12">
    <location>
        <begin position="297"/>
        <end position="313"/>
    </location>
</feature>
<keyword evidence="8 12" id="KW-1133">Transmembrane helix</keyword>
<evidence type="ECO:0000256" key="10">
    <source>
        <dbReference type="ARBA" id="ARBA00044721"/>
    </source>
</evidence>
<evidence type="ECO:0000256" key="9">
    <source>
        <dbReference type="ARBA" id="ARBA00023136"/>
    </source>
</evidence>
<dbReference type="GO" id="GO:0006487">
    <property type="term" value="P:protein N-linked glycosylation"/>
    <property type="evidence" value="ECO:0007669"/>
    <property type="project" value="TreeGrafter"/>
</dbReference>
<comment type="subcellular location">
    <subcellularLocation>
        <location evidence="1 12">Endoplasmic reticulum membrane</location>
        <topology evidence="1 12">Multi-pass membrane protein</topology>
    </subcellularLocation>
</comment>
<keyword evidence="13" id="KW-0732">Signal</keyword>
<evidence type="ECO:0000313" key="14">
    <source>
        <dbReference type="EMBL" id="KDQ08720.1"/>
    </source>
</evidence>
<dbReference type="InParanoid" id="A0A067M1Y5"/>
<organism evidence="14 15">
    <name type="scientific">Botryobasidium botryosum (strain FD-172 SS1)</name>
    <dbReference type="NCBI Taxonomy" id="930990"/>
    <lineage>
        <taxon>Eukaryota</taxon>
        <taxon>Fungi</taxon>
        <taxon>Dikarya</taxon>
        <taxon>Basidiomycota</taxon>
        <taxon>Agaricomycotina</taxon>
        <taxon>Agaricomycetes</taxon>
        <taxon>Cantharellales</taxon>
        <taxon>Botryobasidiaceae</taxon>
        <taxon>Botryobasidium</taxon>
    </lineage>
</organism>
<evidence type="ECO:0000256" key="11">
    <source>
        <dbReference type="ARBA" id="ARBA00048899"/>
    </source>
</evidence>
<dbReference type="InterPro" id="IPR005599">
    <property type="entry name" value="GPI_mannosylTrfase"/>
</dbReference>
<feature type="transmembrane region" description="Helical" evidence="12">
    <location>
        <begin position="123"/>
        <end position="142"/>
    </location>
</feature>
<keyword evidence="5 14" id="KW-0808">Transferase</keyword>
<accession>A0A067M1Y5</accession>
<dbReference type="PANTHER" id="PTHR22760:SF1">
    <property type="entry name" value="DOL-P-MAN:MAN(7)GLCNAC(2)-PP-DOL ALPHA-1,6-MANNOSYLTRANSFERASE"/>
    <property type="match status" value="1"/>
</dbReference>
<dbReference type="UniPathway" id="UPA00378"/>
<keyword evidence="4 12" id="KW-0328">Glycosyltransferase</keyword>
<evidence type="ECO:0000256" key="6">
    <source>
        <dbReference type="ARBA" id="ARBA00022692"/>
    </source>
</evidence>
<dbReference type="EMBL" id="KL198087">
    <property type="protein sequence ID" value="KDQ08720.1"/>
    <property type="molecule type" value="Genomic_DNA"/>
</dbReference>
<feature type="transmembrane region" description="Helical" evidence="12">
    <location>
        <begin position="346"/>
        <end position="372"/>
    </location>
</feature>
<feature type="signal peptide" evidence="13">
    <location>
        <begin position="1"/>
        <end position="24"/>
    </location>
</feature>
<feature type="transmembrane region" description="Helical" evidence="12">
    <location>
        <begin position="213"/>
        <end position="237"/>
    </location>
</feature>
<sequence length="533" mass="60017">MTVLESTLLGDALLFLVPWLHVFISPYAKVEEDFNLHATHDLLMYGIHHDTLHNFDHFPFPTPVPRSFIGSLVLSYCSLPLIRLAHEAHLIISKFDLQIIVRLTLATLNSLALLYVRRAVSRRFTPLAGSLFAYLTVTQFHLPYWQGRTIPNMFALLPVNISTALLIRGSKRGLYTAIALLTFCTVVFRAELAPLLAFVTLQSLVTKRAGLGSVIKTGILAGVLSLVLTVVIDSFFWRQFFLWPEFSGVLFNVYEGKSAEWGVSPPYEYFIIHLPKLLMVSTPLSALAFIFSRKARSLLIAPIAFIGAMSCLGHKEWRFIVYVVPVFNVAAACTARWIWSQRGRNILLRLMSLGLLGLFATNIVATAFLTYVSSINYPGGMALQMLHEIVVDSPATIARVYIDNYAAHTGATLFLYLHSPPHLSLLAPEHGSAIWSYDRGRHNRTDFGEFTYVISEDWERWGAEWEVLAGVEAFAGVEFGRAEGGGRVYGRRRWGKLEDWLPRVVVEERLWILQRRDEAEQEAEVEESEAVGT</sequence>
<feature type="transmembrane region" description="Helical" evidence="12">
    <location>
        <begin position="173"/>
        <end position="201"/>
    </location>
</feature>
<reference evidence="15" key="1">
    <citation type="journal article" date="2014" name="Proc. Natl. Acad. Sci. U.S.A.">
        <title>Extensive sampling of basidiomycete genomes demonstrates inadequacy of the white-rot/brown-rot paradigm for wood decay fungi.</title>
        <authorList>
            <person name="Riley R."/>
            <person name="Salamov A.A."/>
            <person name="Brown D.W."/>
            <person name="Nagy L.G."/>
            <person name="Floudas D."/>
            <person name="Held B.W."/>
            <person name="Levasseur A."/>
            <person name="Lombard V."/>
            <person name="Morin E."/>
            <person name="Otillar R."/>
            <person name="Lindquist E.A."/>
            <person name="Sun H."/>
            <person name="LaButti K.M."/>
            <person name="Schmutz J."/>
            <person name="Jabbour D."/>
            <person name="Luo H."/>
            <person name="Baker S.E."/>
            <person name="Pisabarro A.G."/>
            <person name="Walton J.D."/>
            <person name="Blanchette R.A."/>
            <person name="Henrissat B."/>
            <person name="Martin F."/>
            <person name="Cullen D."/>
            <person name="Hibbett D.S."/>
            <person name="Grigoriev I.V."/>
        </authorList>
    </citation>
    <scope>NUCLEOTIDE SEQUENCE [LARGE SCALE GENOMIC DNA]</scope>
    <source>
        <strain evidence="15">FD-172 SS1</strain>
    </source>
</reference>
<dbReference type="FunCoup" id="A0A067M1Y5">
    <property type="interactions" value="179"/>
</dbReference>
<dbReference type="OrthoDB" id="19039at2759"/>
<dbReference type="AlphaFoldDB" id="A0A067M1Y5"/>
<feature type="transmembrane region" description="Helical" evidence="12">
    <location>
        <begin position="270"/>
        <end position="290"/>
    </location>
</feature>
<keyword evidence="15" id="KW-1185">Reference proteome</keyword>
<comment type="function">
    <text evidence="10">Mannosyltransferase that operates in the biosynthetic pathway of dolichol-linked oligosaccharides, the glycan precursors employed in protein asparagine (N)-glycosylation. The assembly of dolichol-linked oligosaccharides begins on the cytosolic side of the endoplasmic reticulum membrane and finishes in its lumen. The sequential addition of sugars to dolichol pyrophosphate produces dolichol-linked oligosaccharides containing fourteen sugars, including two GlcNAcs, nine mannoses and three glucoses. Once assembled, the oligosaccharide is transferred from the lipid to nascent proteins by oligosaccharyltransferases. In the lumen of the endoplasmic reticulum, adds the eighth mannose residue in an alpha-1,6 linkage onto Man(7)GlcNAc(2)-PP-dolichol to produce Man(8)GlcNAc(2)-PP-dolichol.</text>
</comment>
<evidence type="ECO:0000256" key="4">
    <source>
        <dbReference type="ARBA" id="ARBA00022676"/>
    </source>
</evidence>
<evidence type="ECO:0000313" key="15">
    <source>
        <dbReference type="Proteomes" id="UP000027195"/>
    </source>
</evidence>
<evidence type="ECO:0000256" key="13">
    <source>
        <dbReference type="SAM" id="SignalP"/>
    </source>
</evidence>
<dbReference type="EC" id="2.4.1.-" evidence="12"/>
<feature type="transmembrane region" description="Helical" evidence="12">
    <location>
        <begin position="319"/>
        <end position="339"/>
    </location>
</feature>
<dbReference type="PANTHER" id="PTHR22760">
    <property type="entry name" value="GLYCOSYLTRANSFERASE"/>
    <property type="match status" value="1"/>
</dbReference>
<feature type="chain" id="PRO_5001640938" description="Mannosyltransferase" evidence="13">
    <location>
        <begin position="25"/>
        <end position="533"/>
    </location>
</feature>
<dbReference type="HOGENOM" id="CLU_008917_0_0_1"/>
<evidence type="ECO:0000256" key="12">
    <source>
        <dbReference type="RuleBase" id="RU363075"/>
    </source>
</evidence>
<dbReference type="GO" id="GO:0005789">
    <property type="term" value="C:endoplasmic reticulum membrane"/>
    <property type="evidence" value="ECO:0007669"/>
    <property type="project" value="UniProtKB-SubCell"/>
</dbReference>
<comment type="similarity">
    <text evidence="3 12">Belongs to the glycosyltransferase 22 family.</text>
</comment>
<evidence type="ECO:0000256" key="1">
    <source>
        <dbReference type="ARBA" id="ARBA00004477"/>
    </source>
</evidence>
<evidence type="ECO:0000256" key="8">
    <source>
        <dbReference type="ARBA" id="ARBA00022989"/>
    </source>
</evidence>
<comment type="catalytic activity">
    <reaction evidence="11">
        <text>an alpha-D-Man-(1-&gt;2)-alpha-D-Man-(1-&gt;2)-alpha-D-Man-(1-&gt;3)-[alpha-D-Man-(1-&gt;2)-alpha-D-Man-(1-&gt;3)-alpha-D-Man-(1-&gt;6)]-beta-D-Man-(1-&gt;4)-beta-D-GlcNAc-(1-&gt;4)-alpha-D-GlcNAc-diphospho-di-trans,poly-cis-dolichol + a di-trans,poly-cis-dolichyl beta-D-mannosyl phosphate = an alpha-D-Man-(1-&gt;2)-alpha-D-Man-(1-&gt;2)-alpha-D-Man-(1-&gt;3)-[alpha-D-Man-(1-&gt;2)-alpha-D-Man-(1-&gt;3)-[alpha-D-Man-(1-&gt;6)]-alpha-D-Man-(1-&gt;6)]-beta-D-Man-(1-&gt;4)-beta-D-GlcNAc-(1-&gt;4)-alpha-D-GlcNAc-diphospho-di-trans,poly-cis-dolichol + a di-trans,poly-cis-dolichyl phosphate + H(+)</text>
        <dbReference type="Rhea" id="RHEA:29535"/>
        <dbReference type="Rhea" id="RHEA-COMP:19498"/>
        <dbReference type="Rhea" id="RHEA-COMP:19501"/>
        <dbReference type="Rhea" id="RHEA-COMP:19518"/>
        <dbReference type="Rhea" id="RHEA-COMP:19519"/>
        <dbReference type="ChEBI" id="CHEBI:15378"/>
        <dbReference type="ChEBI" id="CHEBI:57683"/>
        <dbReference type="ChEBI" id="CHEBI:58211"/>
        <dbReference type="ChEBI" id="CHEBI:132517"/>
        <dbReference type="ChEBI" id="CHEBI:132519"/>
        <dbReference type="EC" id="2.4.1.260"/>
    </reaction>
    <physiologicalReaction direction="left-to-right" evidence="11">
        <dbReference type="Rhea" id="RHEA:29536"/>
    </physiologicalReaction>
</comment>
<keyword evidence="7 12" id="KW-0256">Endoplasmic reticulum</keyword>
<comment type="pathway">
    <text evidence="2">Protein modification; protein glycosylation.</text>
</comment>
<evidence type="ECO:0000256" key="7">
    <source>
        <dbReference type="ARBA" id="ARBA00022824"/>
    </source>
</evidence>
<gene>
    <name evidence="14" type="ORF">BOTBODRAFT_37718</name>
</gene>